<dbReference type="RefSeq" id="WP_109733103.1">
    <property type="nucleotide sequence ID" value="NZ_BAAACK010000024.1"/>
</dbReference>
<comment type="function">
    <text evidence="9">May play the central regulatory role in sporulation. It may be an element of the effector pathway responsible for the activation of sporulation genes in response to nutritional stress. Spo0A may act in concert with spo0H (a sigma factor) to control the expression of some genes that are critical to the sporulation process.</text>
</comment>
<feature type="DNA-binding region" description="OmpR/PhoB-type" evidence="13">
    <location>
        <begin position="124"/>
        <end position="223"/>
    </location>
</feature>
<accession>A0A2Y9BLQ9</accession>
<dbReference type="Proteomes" id="UP000245845">
    <property type="component" value="Unassembled WGS sequence"/>
</dbReference>
<name>A0A2Y9BLQ9_9FIRM</name>
<keyword evidence="3" id="KW-0963">Cytoplasm</keyword>
<dbReference type="GO" id="GO:0005829">
    <property type="term" value="C:cytosol"/>
    <property type="evidence" value="ECO:0007669"/>
    <property type="project" value="TreeGrafter"/>
</dbReference>
<feature type="modified residue" description="4-aspartylphosphate" evidence="12">
    <location>
        <position position="51"/>
    </location>
</feature>
<evidence type="ECO:0000313" key="16">
    <source>
        <dbReference type="EMBL" id="PWJ23109.1"/>
    </source>
</evidence>
<proteinExistence type="predicted"/>
<dbReference type="OrthoDB" id="9790442at2"/>
<keyword evidence="4" id="KW-0805">Transcription regulation</keyword>
<dbReference type="SUPFAM" id="SSF52172">
    <property type="entry name" value="CheY-like"/>
    <property type="match status" value="1"/>
</dbReference>
<dbReference type="InterPro" id="IPR001867">
    <property type="entry name" value="OmpR/PhoB-type_DNA-bd"/>
</dbReference>
<dbReference type="InterPro" id="IPR016032">
    <property type="entry name" value="Sig_transdc_resp-reg_C-effctor"/>
</dbReference>
<dbReference type="GO" id="GO:0000976">
    <property type="term" value="F:transcription cis-regulatory region binding"/>
    <property type="evidence" value="ECO:0007669"/>
    <property type="project" value="TreeGrafter"/>
</dbReference>
<evidence type="ECO:0000256" key="7">
    <source>
        <dbReference type="ARBA" id="ARBA00023159"/>
    </source>
</evidence>
<dbReference type="SUPFAM" id="SSF46894">
    <property type="entry name" value="C-terminal effector domain of the bipartite response regulators"/>
    <property type="match status" value="1"/>
</dbReference>
<evidence type="ECO:0000256" key="10">
    <source>
        <dbReference type="ARBA" id="ARBA00037471"/>
    </source>
</evidence>
<dbReference type="PROSITE" id="PS50110">
    <property type="entry name" value="RESPONSE_REGULATORY"/>
    <property type="match status" value="1"/>
</dbReference>
<comment type="subcellular location">
    <subcellularLocation>
        <location evidence="1">Cytoplasm</location>
    </subcellularLocation>
</comment>
<dbReference type="InterPro" id="IPR039420">
    <property type="entry name" value="WalR-like"/>
</dbReference>
<dbReference type="CDD" id="cd17574">
    <property type="entry name" value="REC_OmpR"/>
    <property type="match status" value="1"/>
</dbReference>
<feature type="domain" description="OmpR/PhoB-type" evidence="15">
    <location>
        <begin position="124"/>
        <end position="223"/>
    </location>
</feature>
<evidence type="ECO:0000259" key="14">
    <source>
        <dbReference type="PROSITE" id="PS50110"/>
    </source>
</evidence>
<evidence type="ECO:0000256" key="9">
    <source>
        <dbReference type="ARBA" id="ARBA00024867"/>
    </source>
</evidence>
<comment type="caution">
    <text evidence="16">The sequence shown here is derived from an EMBL/GenBank/DDBJ whole genome shotgun (WGS) entry which is preliminary data.</text>
</comment>
<evidence type="ECO:0000256" key="12">
    <source>
        <dbReference type="PROSITE-ProRule" id="PRU00169"/>
    </source>
</evidence>
<organism evidence="16 17">
    <name type="scientific">Faecalicatena orotica</name>
    <dbReference type="NCBI Taxonomy" id="1544"/>
    <lineage>
        <taxon>Bacteria</taxon>
        <taxon>Bacillati</taxon>
        <taxon>Bacillota</taxon>
        <taxon>Clostridia</taxon>
        <taxon>Lachnospirales</taxon>
        <taxon>Lachnospiraceae</taxon>
        <taxon>Faecalicatena</taxon>
    </lineage>
</organism>
<dbReference type="PANTHER" id="PTHR48111:SF49">
    <property type="entry name" value="HEME RESPONSE REGULATOR HSSR"/>
    <property type="match status" value="1"/>
</dbReference>
<evidence type="ECO:0000256" key="6">
    <source>
        <dbReference type="ARBA" id="ARBA00023125"/>
    </source>
</evidence>
<dbReference type="Pfam" id="PF00072">
    <property type="entry name" value="Response_reg"/>
    <property type="match status" value="1"/>
</dbReference>
<dbReference type="SMART" id="SM00448">
    <property type="entry name" value="REC"/>
    <property type="match status" value="1"/>
</dbReference>
<keyword evidence="17" id="KW-1185">Reference proteome</keyword>
<dbReference type="InterPro" id="IPR011006">
    <property type="entry name" value="CheY-like_superfamily"/>
</dbReference>
<dbReference type="InterPro" id="IPR001789">
    <property type="entry name" value="Sig_transdc_resp-reg_receiver"/>
</dbReference>
<evidence type="ECO:0000256" key="1">
    <source>
        <dbReference type="ARBA" id="ARBA00004496"/>
    </source>
</evidence>
<dbReference type="InterPro" id="IPR036388">
    <property type="entry name" value="WH-like_DNA-bd_sf"/>
</dbReference>
<dbReference type="Gene3D" id="3.40.50.2300">
    <property type="match status" value="1"/>
</dbReference>
<dbReference type="Gene3D" id="1.10.10.10">
    <property type="entry name" value="Winged helix-like DNA-binding domain superfamily/Winged helix DNA-binding domain"/>
    <property type="match status" value="1"/>
</dbReference>
<dbReference type="Pfam" id="PF00486">
    <property type="entry name" value="Trans_reg_C"/>
    <property type="match status" value="1"/>
</dbReference>
<dbReference type="PROSITE" id="PS51755">
    <property type="entry name" value="OMPR_PHOB"/>
    <property type="match status" value="1"/>
</dbReference>
<keyword evidence="8" id="KW-0804">Transcription</keyword>
<sequence>MATVLIVEDDKNTRLLTAARLKPYYTVLTACDGEEALDLFYKQHVDLIVADIMMPNMDGYELVRTLRSYHQDVPVIMLTAKDAFEDKRLGFSTGTDDYMTKPVNHEELLWRIEALLRRAKIHADKRIIIGAVTADSSNYTVSRADTADSIELPRKEFDLLFKLLSYPDVIFTKNQLLEDIWGYETDSDENTIKTHISRLRNKFDSWKEFQIVTVRGLGYKVTLSVSDKS</sequence>
<evidence type="ECO:0000256" key="4">
    <source>
        <dbReference type="ARBA" id="ARBA00023015"/>
    </source>
</evidence>
<evidence type="ECO:0000313" key="17">
    <source>
        <dbReference type="Proteomes" id="UP000245845"/>
    </source>
</evidence>
<evidence type="ECO:0000256" key="8">
    <source>
        <dbReference type="ARBA" id="ARBA00023163"/>
    </source>
</evidence>
<protein>
    <recommendedName>
        <fullName evidence="11">Heme response regulator HssR</fullName>
    </recommendedName>
    <alternativeName>
        <fullName evidence="2">Stage 0 sporulation protein A homolog</fullName>
    </alternativeName>
</protein>
<evidence type="ECO:0000259" key="15">
    <source>
        <dbReference type="PROSITE" id="PS51755"/>
    </source>
</evidence>
<dbReference type="GO" id="GO:0000156">
    <property type="term" value="F:phosphorelay response regulator activity"/>
    <property type="evidence" value="ECO:0007669"/>
    <property type="project" value="TreeGrafter"/>
</dbReference>
<evidence type="ECO:0000256" key="2">
    <source>
        <dbReference type="ARBA" id="ARBA00018672"/>
    </source>
</evidence>
<keyword evidence="12" id="KW-0597">Phosphoprotein</keyword>
<dbReference type="GO" id="GO:0032993">
    <property type="term" value="C:protein-DNA complex"/>
    <property type="evidence" value="ECO:0007669"/>
    <property type="project" value="TreeGrafter"/>
</dbReference>
<keyword evidence="6 13" id="KW-0238">DNA-binding</keyword>
<reference evidence="16 17" key="1">
    <citation type="submission" date="2018-05" db="EMBL/GenBank/DDBJ databases">
        <title>The Hungate 1000. A catalogue of reference genomes from the rumen microbiome.</title>
        <authorList>
            <person name="Kelly W."/>
        </authorList>
    </citation>
    <scope>NUCLEOTIDE SEQUENCE [LARGE SCALE GENOMIC DNA]</scope>
    <source>
        <strain evidence="16 17">NLAE-zl-C242</strain>
    </source>
</reference>
<keyword evidence="5" id="KW-0843">Virulence</keyword>
<evidence type="ECO:0000256" key="3">
    <source>
        <dbReference type="ARBA" id="ARBA00022490"/>
    </source>
</evidence>
<dbReference type="AlphaFoldDB" id="A0A2Y9BLQ9"/>
<dbReference type="EMBL" id="QGDL01000015">
    <property type="protein sequence ID" value="PWJ23109.1"/>
    <property type="molecule type" value="Genomic_DNA"/>
</dbReference>
<evidence type="ECO:0000256" key="5">
    <source>
        <dbReference type="ARBA" id="ARBA00023026"/>
    </source>
</evidence>
<feature type="domain" description="Response regulatory" evidence="14">
    <location>
        <begin position="3"/>
        <end position="116"/>
    </location>
</feature>
<comment type="function">
    <text evidence="10">Member of the two-component regulatory system HssS/HssR involved in intracellular heme homeostasis and tempering of staphylococcal virulence. Phosphorylated HssR binds to a direct repeat sequence within hrtAB promoter and activates the expression of hrtAB, an efflux pump, in response to extracellular heme, hemin, hemoglobin or blood.</text>
</comment>
<gene>
    <name evidence="16" type="ORF">A8806_11543</name>
</gene>
<evidence type="ECO:0000256" key="13">
    <source>
        <dbReference type="PROSITE-ProRule" id="PRU01091"/>
    </source>
</evidence>
<dbReference type="GO" id="GO:0006355">
    <property type="term" value="P:regulation of DNA-templated transcription"/>
    <property type="evidence" value="ECO:0007669"/>
    <property type="project" value="InterPro"/>
</dbReference>
<dbReference type="PANTHER" id="PTHR48111">
    <property type="entry name" value="REGULATOR OF RPOS"/>
    <property type="match status" value="1"/>
</dbReference>
<dbReference type="CDD" id="cd00383">
    <property type="entry name" value="trans_reg_C"/>
    <property type="match status" value="1"/>
</dbReference>
<keyword evidence="7" id="KW-0010">Activator</keyword>
<evidence type="ECO:0000256" key="11">
    <source>
        <dbReference type="ARBA" id="ARBA00039976"/>
    </source>
</evidence>
<dbReference type="SMART" id="SM00862">
    <property type="entry name" value="Trans_reg_C"/>
    <property type="match status" value="1"/>
</dbReference>